<dbReference type="InterPro" id="IPR005055">
    <property type="entry name" value="A10/PebIII"/>
</dbReference>
<dbReference type="Gene3D" id="1.10.2080.10">
    <property type="entry name" value="Insect odorant-binding protein A10/Ejaculatory bulb-specific protein 3"/>
    <property type="match status" value="1"/>
</dbReference>
<dbReference type="AlphaFoldDB" id="A0A9P0JIQ5"/>
<dbReference type="PANTHER" id="PTHR11257:SF12">
    <property type="entry name" value="EJACULATORY BULB-SPECIFIC PROTEIN 3-RELATED"/>
    <property type="match status" value="1"/>
</dbReference>
<evidence type="ECO:0000256" key="1">
    <source>
        <dbReference type="SAM" id="MobiDB-lite"/>
    </source>
</evidence>
<dbReference type="SUPFAM" id="SSF100910">
    <property type="entry name" value="Chemosensory protein Csp2"/>
    <property type="match status" value="1"/>
</dbReference>
<dbReference type="Proteomes" id="UP001154329">
    <property type="component" value="Chromosome 4"/>
</dbReference>
<reference evidence="3" key="1">
    <citation type="submission" date="2022-02" db="EMBL/GenBank/DDBJ databases">
        <authorList>
            <person name="King R."/>
        </authorList>
    </citation>
    <scope>NUCLEOTIDE SEQUENCE</scope>
</reference>
<name>A0A9P0JIQ5_APHGO</name>
<dbReference type="PANTHER" id="PTHR11257">
    <property type="entry name" value="CHEMOSENSORY PROTEIN-RELATED"/>
    <property type="match status" value="1"/>
</dbReference>
<keyword evidence="4" id="KW-1185">Reference proteome</keyword>
<dbReference type="Pfam" id="PF03392">
    <property type="entry name" value="OS-D"/>
    <property type="match status" value="1"/>
</dbReference>
<feature type="chain" id="PRO_5040185965" evidence="2">
    <location>
        <begin position="20"/>
        <end position="319"/>
    </location>
</feature>
<keyword evidence="2" id="KW-0732">Signal</keyword>
<feature type="signal peptide" evidence="2">
    <location>
        <begin position="1"/>
        <end position="19"/>
    </location>
</feature>
<gene>
    <name evidence="3" type="ORF">APHIGO_LOCUS11124</name>
</gene>
<accession>A0A9P0JIQ5</accession>
<organism evidence="3 4">
    <name type="scientific">Aphis gossypii</name>
    <name type="common">Cotton aphid</name>
    <dbReference type="NCBI Taxonomy" id="80765"/>
    <lineage>
        <taxon>Eukaryota</taxon>
        <taxon>Metazoa</taxon>
        <taxon>Ecdysozoa</taxon>
        <taxon>Arthropoda</taxon>
        <taxon>Hexapoda</taxon>
        <taxon>Insecta</taxon>
        <taxon>Pterygota</taxon>
        <taxon>Neoptera</taxon>
        <taxon>Paraneoptera</taxon>
        <taxon>Hemiptera</taxon>
        <taxon>Sternorrhyncha</taxon>
        <taxon>Aphidomorpha</taxon>
        <taxon>Aphidoidea</taxon>
        <taxon>Aphididae</taxon>
        <taxon>Aphidini</taxon>
        <taxon>Aphis</taxon>
        <taxon>Aphis</taxon>
    </lineage>
</organism>
<feature type="region of interest" description="Disordered" evidence="1">
    <location>
        <begin position="144"/>
        <end position="319"/>
    </location>
</feature>
<sequence length="319" mass="37051">MFKLVFTTIILGFVSTVQCGPMPQYLIDGGQNQRQDVQNHAIDRFTTRLVGNSKIRENYLNCFLDDGPCSPEANNIKRMVPDAIQNECAHCTELQKRVIEKMMCYLNNHQPDILREVAAKFDPNGEYMKQFINNLERNGNEQFLNPNIFQNQPQPNPNQSQQNPNQPQFNPNQPQSNPNQPQSNPNQPQSNPNQPHLHQNQPQSNPNQPHLHQNQPQFNPNQPQLNPNQPQQHQPQSNPNQQHLHQNQPQSNLNQPHLHQHQTQQNPNQPHQHQHHQQQQPKQNQYQPQQYQNQPQQHQHEQQLKATVVTTAPISYTAT</sequence>
<reference evidence="3" key="2">
    <citation type="submission" date="2022-10" db="EMBL/GenBank/DDBJ databases">
        <authorList>
            <consortium name="ENA_rothamsted_submissions"/>
            <consortium name="culmorum"/>
            <person name="King R."/>
        </authorList>
    </citation>
    <scope>NUCLEOTIDE SEQUENCE</scope>
</reference>
<feature type="compositionally biased region" description="Polar residues" evidence="1">
    <location>
        <begin position="304"/>
        <end position="319"/>
    </location>
</feature>
<dbReference type="InterPro" id="IPR036682">
    <property type="entry name" value="OS_D_A10/PebIII_sf"/>
</dbReference>
<protein>
    <submittedName>
        <fullName evidence="3">Uncharacterized protein</fullName>
    </submittedName>
</protein>
<dbReference type="EMBL" id="OU899037">
    <property type="protein sequence ID" value="CAH1737626.1"/>
    <property type="molecule type" value="Genomic_DNA"/>
</dbReference>
<feature type="compositionally biased region" description="Low complexity" evidence="1">
    <location>
        <begin position="144"/>
        <end position="297"/>
    </location>
</feature>
<proteinExistence type="predicted"/>
<evidence type="ECO:0000256" key="2">
    <source>
        <dbReference type="SAM" id="SignalP"/>
    </source>
</evidence>
<evidence type="ECO:0000313" key="4">
    <source>
        <dbReference type="Proteomes" id="UP001154329"/>
    </source>
</evidence>
<evidence type="ECO:0000313" key="3">
    <source>
        <dbReference type="EMBL" id="CAH1737626.1"/>
    </source>
</evidence>